<dbReference type="PANTHER" id="PTHR23427">
    <property type="entry name" value="SURFEIT LOCUS PROTEIN"/>
    <property type="match status" value="1"/>
</dbReference>
<feature type="transmembrane region" description="Helical" evidence="6">
    <location>
        <begin position="20"/>
        <end position="42"/>
    </location>
</feature>
<protein>
    <recommendedName>
        <fullName evidence="6">SURF1-like protein</fullName>
    </recommendedName>
</protein>
<evidence type="ECO:0000256" key="4">
    <source>
        <dbReference type="ARBA" id="ARBA00022989"/>
    </source>
</evidence>
<comment type="similarity">
    <text evidence="2 6">Belongs to the SURF1 family.</text>
</comment>
<keyword evidence="4 6" id="KW-1133">Transmembrane helix</keyword>
<keyword evidence="6" id="KW-1003">Cell membrane</keyword>
<reference evidence="7 8" key="1">
    <citation type="submission" date="2019-08" db="EMBL/GenBank/DDBJ databases">
        <authorList>
            <person name="Peeters C."/>
        </authorList>
    </citation>
    <scope>NUCLEOTIDE SEQUENCE [LARGE SCALE GENOMIC DNA]</scope>
    <source>
        <strain evidence="7 8">LMG 30175</strain>
    </source>
</reference>
<keyword evidence="5 6" id="KW-0472">Membrane</keyword>
<sequence>MTDGKTRNTGTQPRAGLSTASLAVWGVVAVVIFAIFVALGTWQVKRRAWKLDLIERVETRVHAPPVLAPAPSQWPQVSAANDEYRHVSALGTFLYDRETYVQAVTELGGGFWVLTPLREEDGNLILINRGFVPPEWRKNPPQVRGPDGETRVTGLLRISEPGGGFLQKNDAPNDNWYSRDVQAIAQKRELAHVAPYFIDADAGPKPEDGKPVFPVGGLTVISFPNSHLVYAFTWYTLALMTAGAIVFIGRQEIRRRRNG</sequence>
<dbReference type="CDD" id="cd06662">
    <property type="entry name" value="SURF1"/>
    <property type="match status" value="1"/>
</dbReference>
<evidence type="ECO:0000313" key="8">
    <source>
        <dbReference type="Proteomes" id="UP000414233"/>
    </source>
</evidence>
<dbReference type="InterPro" id="IPR045214">
    <property type="entry name" value="Surf1/Surf4"/>
</dbReference>
<proteinExistence type="inferred from homology"/>
<dbReference type="InterPro" id="IPR002994">
    <property type="entry name" value="Surf1/Shy1"/>
</dbReference>
<evidence type="ECO:0000256" key="2">
    <source>
        <dbReference type="ARBA" id="ARBA00007165"/>
    </source>
</evidence>
<dbReference type="RefSeq" id="WP_150695854.1">
    <property type="nucleotide sequence ID" value="NZ_CABPRZ010000003.1"/>
</dbReference>
<keyword evidence="8" id="KW-1185">Reference proteome</keyword>
<organism evidence="7 8">
    <name type="scientific">Pandoraea terrae</name>
    <dbReference type="NCBI Taxonomy" id="1537710"/>
    <lineage>
        <taxon>Bacteria</taxon>
        <taxon>Pseudomonadati</taxon>
        <taxon>Pseudomonadota</taxon>
        <taxon>Betaproteobacteria</taxon>
        <taxon>Burkholderiales</taxon>
        <taxon>Burkholderiaceae</taxon>
        <taxon>Pandoraea</taxon>
    </lineage>
</organism>
<evidence type="ECO:0000256" key="6">
    <source>
        <dbReference type="RuleBase" id="RU363076"/>
    </source>
</evidence>
<accession>A0A5E4SPF6</accession>
<name>A0A5E4SPF6_9BURK</name>
<gene>
    <name evidence="7" type="ORF">PTE30175_00891</name>
</gene>
<evidence type="ECO:0000256" key="5">
    <source>
        <dbReference type="ARBA" id="ARBA00023136"/>
    </source>
</evidence>
<feature type="transmembrane region" description="Helical" evidence="6">
    <location>
        <begin position="228"/>
        <end position="248"/>
    </location>
</feature>
<dbReference type="PANTHER" id="PTHR23427:SF2">
    <property type="entry name" value="SURFEIT LOCUS PROTEIN 1"/>
    <property type="match status" value="1"/>
</dbReference>
<dbReference type="Pfam" id="PF02104">
    <property type="entry name" value="SURF1"/>
    <property type="match status" value="1"/>
</dbReference>
<dbReference type="AlphaFoldDB" id="A0A5E4SPF6"/>
<evidence type="ECO:0000313" key="7">
    <source>
        <dbReference type="EMBL" id="VVD77567.1"/>
    </source>
</evidence>
<keyword evidence="3 6" id="KW-0812">Transmembrane</keyword>
<dbReference type="PROSITE" id="PS50895">
    <property type="entry name" value="SURF1"/>
    <property type="match status" value="1"/>
</dbReference>
<dbReference type="EMBL" id="CABPRZ010000003">
    <property type="protein sequence ID" value="VVD77567.1"/>
    <property type="molecule type" value="Genomic_DNA"/>
</dbReference>
<dbReference type="Proteomes" id="UP000414233">
    <property type="component" value="Unassembled WGS sequence"/>
</dbReference>
<dbReference type="GO" id="GO:0005886">
    <property type="term" value="C:plasma membrane"/>
    <property type="evidence" value="ECO:0007669"/>
    <property type="project" value="UniProtKB-SubCell"/>
</dbReference>
<dbReference type="OrthoDB" id="9807214at2"/>
<evidence type="ECO:0000256" key="1">
    <source>
        <dbReference type="ARBA" id="ARBA00004370"/>
    </source>
</evidence>
<evidence type="ECO:0000256" key="3">
    <source>
        <dbReference type="ARBA" id="ARBA00022692"/>
    </source>
</evidence>
<comment type="subcellular location">
    <subcellularLocation>
        <location evidence="6">Cell membrane</location>
        <topology evidence="6">Multi-pass membrane protein</topology>
    </subcellularLocation>
    <subcellularLocation>
        <location evidence="1">Membrane</location>
    </subcellularLocation>
</comment>